<accession>A0ABX3T3K8</accession>
<dbReference type="EMBL" id="MVIC01000022">
    <property type="protein sequence ID" value="ORB13701.1"/>
    <property type="molecule type" value="Genomic_DNA"/>
</dbReference>
<sequence>MRCMGDEMHVIPDELRGVGAGWHMEAFELHAAPPSLDPAGGWPTMIAAAGVTGAAQAATADLHTRITTTAGATQVAATVYQAADSDAADTVKEVITTVTDTVRKNT</sequence>
<evidence type="ECO:0000313" key="2">
    <source>
        <dbReference type="Proteomes" id="UP000192374"/>
    </source>
</evidence>
<evidence type="ECO:0000313" key="1">
    <source>
        <dbReference type="EMBL" id="ORB13701.1"/>
    </source>
</evidence>
<name>A0ABX3T3K8_9MYCO</name>
<reference evidence="1 2" key="1">
    <citation type="submission" date="2017-02" db="EMBL/GenBank/DDBJ databases">
        <title>The new phylogeny of genus Mycobacterium.</title>
        <authorList>
            <person name="Tortoli E."/>
            <person name="Trovato A."/>
            <person name="Cirillo D.M."/>
        </authorList>
    </citation>
    <scope>NUCLEOTIDE SEQUENCE [LARGE SCALE GENOMIC DNA]</scope>
    <source>
        <strain evidence="1 2">DSM 45145</strain>
    </source>
</reference>
<dbReference type="Proteomes" id="UP000192374">
    <property type="component" value="Unassembled WGS sequence"/>
</dbReference>
<comment type="caution">
    <text evidence="1">The sequence shown here is derived from an EMBL/GenBank/DDBJ whole genome shotgun (WGS) entry which is preliminary data.</text>
</comment>
<gene>
    <name evidence="1" type="ORF">BST37_12850</name>
</gene>
<organism evidence="1 2">
    <name type="scientific">Mycobacterium noviomagense</name>
    <dbReference type="NCBI Taxonomy" id="459858"/>
    <lineage>
        <taxon>Bacteria</taxon>
        <taxon>Bacillati</taxon>
        <taxon>Actinomycetota</taxon>
        <taxon>Actinomycetes</taxon>
        <taxon>Mycobacteriales</taxon>
        <taxon>Mycobacteriaceae</taxon>
        <taxon>Mycobacterium</taxon>
    </lineage>
</organism>
<protein>
    <submittedName>
        <fullName evidence="1">Uncharacterized protein</fullName>
    </submittedName>
</protein>
<proteinExistence type="predicted"/>
<keyword evidence="2" id="KW-1185">Reference proteome</keyword>